<keyword evidence="2" id="KW-1133">Transmembrane helix</keyword>
<keyword evidence="2" id="KW-0812">Transmembrane</keyword>
<dbReference type="RefSeq" id="WP_344689551.1">
    <property type="nucleotide sequence ID" value="NZ_BAAAVV010000006.1"/>
</dbReference>
<accession>A0ABP6PAK2</accession>
<feature type="region of interest" description="Disordered" evidence="1">
    <location>
        <begin position="1"/>
        <end position="134"/>
    </location>
</feature>
<name>A0ABP6PAK2_9ACTN</name>
<feature type="transmembrane region" description="Helical" evidence="2">
    <location>
        <begin position="191"/>
        <end position="211"/>
    </location>
</feature>
<feature type="compositionally biased region" description="Low complexity" evidence="1">
    <location>
        <begin position="114"/>
        <end position="132"/>
    </location>
</feature>
<gene>
    <name evidence="4" type="ORF">GCM10010531_28020</name>
</gene>
<proteinExistence type="predicted"/>
<comment type="caution">
    <text evidence="4">The sequence shown here is derived from an EMBL/GenBank/DDBJ whole genome shotgun (WGS) entry which is preliminary data.</text>
</comment>
<dbReference type="EMBL" id="BAAAVV010000006">
    <property type="protein sequence ID" value="GAA3172892.1"/>
    <property type="molecule type" value="Genomic_DNA"/>
</dbReference>
<feature type="compositionally biased region" description="Low complexity" evidence="1">
    <location>
        <begin position="73"/>
        <end position="84"/>
    </location>
</feature>
<dbReference type="Proteomes" id="UP001499924">
    <property type="component" value="Unassembled WGS sequence"/>
</dbReference>
<sequence>MATASTADAWRQSGVRSDRSSAAPRAPRTDRGPGAERAARPLRPTPPRAPGPSRDRLRAPEDDMAYGDAAEFARTPASRRPPAARGHDRHPERGRPDRRRPDERYRADDRRPSARPAAPRGASAGRGRTAPADTGGSRLRGIVAVIAVFLITLAGAAVDSFFMGMGLGLITLGALVGSTVLAALLVRRRDLLSVVVAPPLVFVAVAGLNIALAPSASFNLATMATLLVRGFPTMALATGAAFVLALIRWAARR</sequence>
<evidence type="ECO:0000313" key="5">
    <source>
        <dbReference type="Proteomes" id="UP001499924"/>
    </source>
</evidence>
<keyword evidence="2" id="KW-0472">Membrane</keyword>
<dbReference type="Pfam" id="PF20177">
    <property type="entry name" value="DUF6542"/>
    <property type="match status" value="1"/>
</dbReference>
<feature type="transmembrane region" description="Helical" evidence="2">
    <location>
        <begin position="231"/>
        <end position="251"/>
    </location>
</feature>
<evidence type="ECO:0000256" key="2">
    <source>
        <dbReference type="SAM" id="Phobius"/>
    </source>
</evidence>
<protein>
    <recommendedName>
        <fullName evidence="3">DUF6542 domain-containing protein</fullName>
    </recommendedName>
</protein>
<organism evidence="4 5">
    <name type="scientific">Blastococcus jejuensis</name>
    <dbReference type="NCBI Taxonomy" id="351224"/>
    <lineage>
        <taxon>Bacteria</taxon>
        <taxon>Bacillati</taxon>
        <taxon>Actinomycetota</taxon>
        <taxon>Actinomycetes</taxon>
        <taxon>Geodermatophilales</taxon>
        <taxon>Geodermatophilaceae</taxon>
        <taxon>Blastococcus</taxon>
    </lineage>
</organism>
<dbReference type="InterPro" id="IPR046672">
    <property type="entry name" value="DUF6542"/>
</dbReference>
<evidence type="ECO:0000313" key="4">
    <source>
        <dbReference type="EMBL" id="GAA3172892.1"/>
    </source>
</evidence>
<reference evidence="5" key="1">
    <citation type="journal article" date="2019" name="Int. J. Syst. Evol. Microbiol.">
        <title>The Global Catalogue of Microorganisms (GCM) 10K type strain sequencing project: providing services to taxonomists for standard genome sequencing and annotation.</title>
        <authorList>
            <consortium name="The Broad Institute Genomics Platform"/>
            <consortium name="The Broad Institute Genome Sequencing Center for Infectious Disease"/>
            <person name="Wu L."/>
            <person name="Ma J."/>
        </authorList>
    </citation>
    <scope>NUCLEOTIDE SEQUENCE [LARGE SCALE GENOMIC DNA]</scope>
    <source>
        <strain evidence="5">JCM 15614</strain>
    </source>
</reference>
<feature type="domain" description="DUF6542" evidence="3">
    <location>
        <begin position="138"/>
        <end position="253"/>
    </location>
</feature>
<evidence type="ECO:0000259" key="3">
    <source>
        <dbReference type="Pfam" id="PF20177"/>
    </source>
</evidence>
<feature type="transmembrane region" description="Helical" evidence="2">
    <location>
        <begin position="164"/>
        <end position="184"/>
    </location>
</feature>
<keyword evidence="5" id="KW-1185">Reference proteome</keyword>
<feature type="compositionally biased region" description="Basic and acidic residues" evidence="1">
    <location>
        <begin position="27"/>
        <end position="39"/>
    </location>
</feature>
<evidence type="ECO:0000256" key="1">
    <source>
        <dbReference type="SAM" id="MobiDB-lite"/>
    </source>
</evidence>
<feature type="compositionally biased region" description="Basic and acidic residues" evidence="1">
    <location>
        <begin position="85"/>
        <end position="112"/>
    </location>
</feature>
<feature type="transmembrane region" description="Helical" evidence="2">
    <location>
        <begin position="139"/>
        <end position="158"/>
    </location>
</feature>